<evidence type="ECO:0000313" key="1">
    <source>
        <dbReference type="EMBL" id="TWW70384.1"/>
    </source>
</evidence>
<dbReference type="PANTHER" id="PTHR36542:SF2">
    <property type="entry name" value="GIG2-LIKE PROTEIN DRED-RELATED"/>
    <property type="match status" value="1"/>
</dbReference>
<name>A0A5C6NSD7_9TELE</name>
<evidence type="ECO:0000313" key="2">
    <source>
        <dbReference type="Proteomes" id="UP000324091"/>
    </source>
</evidence>
<dbReference type="Gene3D" id="3.90.175.10">
    <property type="entry name" value="Diphtheria Toxin, domain 1"/>
    <property type="match status" value="2"/>
</dbReference>
<sequence length="421" mass="47693">MYRQRDTDEGELGLCQPQNRRTYIMYHGTTRQKARSIQAGGFLQSPDGMLGRGVYLSRNLAKARRYPINHPENDKAVIKVRVNVGKVIAINYQGHPRQKTWHDHGYDTAWVPPRCGMVRSGLEEDCVWDPRRIQILKVILPEEGPDNGLVEAGIGAFLLGLLDLDVGEVMAINGLDQKTWQDSGYDSTWEPRVTVLTTPAGEVIGNRSGNGQGTGQERVREQVRERVRERVREQVRGQVRERVRERSGNGSGDSELKMYRQWEEDDFDLSTDEGELGLSQPQNGRTYIMYHGTTRQNARCIQARGFCQSPDGMLGPGVYLSRDLAKARRYPINHPENDKAVIKVRVNVGKVIAINYQGHPRQKTWHDYGYDTAWCRPVDVGEVMAINGLDQKTWQDSGYDSTWELHVTFLTTPAGCVNINL</sequence>
<keyword evidence="2" id="KW-1185">Reference proteome</keyword>
<reference evidence="1 2" key="1">
    <citation type="submission" date="2019-04" db="EMBL/GenBank/DDBJ databases">
        <title>Chromosome genome assembly for Takifugu flavidus.</title>
        <authorList>
            <person name="Xiao S."/>
        </authorList>
    </citation>
    <scope>NUCLEOTIDE SEQUENCE [LARGE SCALE GENOMIC DNA]</scope>
    <source>
        <strain evidence="1">HTHZ2018</strain>
        <tissue evidence="1">Muscle</tissue>
    </source>
</reference>
<dbReference type="SUPFAM" id="SSF56399">
    <property type="entry name" value="ADP-ribosylation"/>
    <property type="match status" value="2"/>
</dbReference>
<gene>
    <name evidence="1" type="ORF">D4764_18G0011900</name>
</gene>
<dbReference type="AlphaFoldDB" id="A0A5C6NSD7"/>
<protein>
    <submittedName>
        <fullName evidence="1">Uncharacterized protein</fullName>
    </submittedName>
</protein>
<organism evidence="1 2">
    <name type="scientific">Takifugu flavidus</name>
    <name type="common">sansaifugu</name>
    <dbReference type="NCBI Taxonomy" id="433684"/>
    <lineage>
        <taxon>Eukaryota</taxon>
        <taxon>Metazoa</taxon>
        <taxon>Chordata</taxon>
        <taxon>Craniata</taxon>
        <taxon>Vertebrata</taxon>
        <taxon>Euteleostomi</taxon>
        <taxon>Actinopterygii</taxon>
        <taxon>Neopterygii</taxon>
        <taxon>Teleostei</taxon>
        <taxon>Neoteleostei</taxon>
        <taxon>Acanthomorphata</taxon>
        <taxon>Eupercaria</taxon>
        <taxon>Tetraodontiformes</taxon>
        <taxon>Tetradontoidea</taxon>
        <taxon>Tetraodontidae</taxon>
        <taxon>Takifugu</taxon>
    </lineage>
</organism>
<proteinExistence type="predicted"/>
<dbReference type="PANTHER" id="PTHR36542">
    <property type="entry name" value="GIG2-LIKE PROTEIN DRED-RELATED"/>
    <property type="match status" value="1"/>
</dbReference>
<accession>A0A5C6NSD7</accession>
<dbReference type="Proteomes" id="UP000324091">
    <property type="component" value="Chromosome 18"/>
</dbReference>
<comment type="caution">
    <text evidence="1">The sequence shown here is derived from an EMBL/GenBank/DDBJ whole genome shotgun (WGS) entry which is preliminary data.</text>
</comment>
<dbReference type="GO" id="GO:0005737">
    <property type="term" value="C:cytoplasm"/>
    <property type="evidence" value="ECO:0007669"/>
    <property type="project" value="TreeGrafter"/>
</dbReference>
<dbReference type="EMBL" id="RHFK02000010">
    <property type="protein sequence ID" value="TWW70384.1"/>
    <property type="molecule type" value="Genomic_DNA"/>
</dbReference>